<feature type="transmembrane region" description="Helical" evidence="1">
    <location>
        <begin position="57"/>
        <end position="78"/>
    </location>
</feature>
<reference evidence="2 3" key="1">
    <citation type="submission" date="2016-08" db="EMBL/GenBank/DDBJ databases">
        <title>Hymenobacter coccineus sp. nov., Hymenobacter lapidarius sp. nov. and Hymenobacter glacialis sp. nov., isolated from Antarctic soil.</title>
        <authorList>
            <person name="Sedlacek I."/>
            <person name="Kralova S."/>
            <person name="Kyrova K."/>
            <person name="Maslanova I."/>
            <person name="Stankova E."/>
            <person name="Vrbovska V."/>
            <person name="Nemec M."/>
            <person name="Bartak M."/>
            <person name="Svec P."/>
            <person name="Busse H.-J."/>
            <person name="Pantucek R."/>
        </authorList>
    </citation>
    <scope>NUCLEOTIDE SEQUENCE [LARGE SCALE GENOMIC DNA]</scope>
    <source>
        <strain evidence="2 3">CCM 8648</strain>
    </source>
</reference>
<evidence type="ECO:0000313" key="2">
    <source>
        <dbReference type="EMBL" id="OGX83789.1"/>
    </source>
</evidence>
<keyword evidence="1" id="KW-0812">Transmembrane</keyword>
<feature type="transmembrane region" description="Helical" evidence="1">
    <location>
        <begin position="159"/>
        <end position="179"/>
    </location>
</feature>
<keyword evidence="1" id="KW-0472">Membrane</keyword>
<dbReference type="AlphaFoldDB" id="A0A1G1SYV0"/>
<name>A0A1G1SYV0_9BACT</name>
<sequence length="247" mass="27201">MTSFTLTLNITPQQVLRWLLACIVFLVAASVVADIITAQHPSKSLSKLFGLDEEGSIPTYFASLILLLSAGLLLLIGREKRRRQDAYSRYWYNLALFFLLLSIDEMVSIHEYFTYYLHTHLGGHGASQTSWAIVGMVVVAGVGLLYLRFLLALSSPTRVRMLVAGAVYVLGALGFEYLGGRIINASSDQSLLYQLCYTVEESLEMLGVYLFIRMLLLYMAQELHAAQAPALSPPAGSLDAPRCAAAL</sequence>
<evidence type="ECO:0000256" key="1">
    <source>
        <dbReference type="SAM" id="Phobius"/>
    </source>
</evidence>
<dbReference type="STRING" id="1908236.BEN48_03205"/>
<proteinExistence type="predicted"/>
<feature type="transmembrane region" description="Helical" evidence="1">
    <location>
        <begin position="129"/>
        <end position="147"/>
    </location>
</feature>
<dbReference type="RefSeq" id="WP_070735247.1">
    <property type="nucleotide sequence ID" value="NZ_MDZC01000079.1"/>
</dbReference>
<accession>A0A1G1SYV0</accession>
<dbReference type="OrthoDB" id="850482at2"/>
<gene>
    <name evidence="2" type="ORF">BEN48_03205</name>
</gene>
<comment type="caution">
    <text evidence="2">The sequence shown here is derived from an EMBL/GenBank/DDBJ whole genome shotgun (WGS) entry which is preliminary data.</text>
</comment>
<evidence type="ECO:0000313" key="3">
    <source>
        <dbReference type="Proteomes" id="UP000177791"/>
    </source>
</evidence>
<feature type="transmembrane region" description="Helical" evidence="1">
    <location>
        <begin position="90"/>
        <end position="109"/>
    </location>
</feature>
<dbReference type="Proteomes" id="UP000177791">
    <property type="component" value="Unassembled WGS sequence"/>
</dbReference>
<keyword evidence="1" id="KW-1133">Transmembrane helix</keyword>
<dbReference type="EMBL" id="MDZC01000079">
    <property type="protein sequence ID" value="OGX83789.1"/>
    <property type="molecule type" value="Genomic_DNA"/>
</dbReference>
<protein>
    <submittedName>
        <fullName evidence="2">Uncharacterized protein</fullName>
    </submittedName>
</protein>
<keyword evidence="3" id="KW-1185">Reference proteome</keyword>
<organism evidence="2 3">
    <name type="scientific">Hymenobacter glacialis</name>
    <dbReference type="NCBI Taxonomy" id="1908236"/>
    <lineage>
        <taxon>Bacteria</taxon>
        <taxon>Pseudomonadati</taxon>
        <taxon>Bacteroidota</taxon>
        <taxon>Cytophagia</taxon>
        <taxon>Cytophagales</taxon>
        <taxon>Hymenobacteraceae</taxon>
        <taxon>Hymenobacter</taxon>
    </lineage>
</organism>